<name>A0A1G1ZIK2_9BACT</name>
<comment type="caution">
    <text evidence="1">The sequence shown here is derived from an EMBL/GenBank/DDBJ whole genome shotgun (WGS) entry which is preliminary data.</text>
</comment>
<organism evidence="1 2">
    <name type="scientific">Candidatus Harrisonbacteria bacterium RIFCSPHIGHO2_02_FULL_42_16</name>
    <dbReference type="NCBI Taxonomy" id="1798404"/>
    <lineage>
        <taxon>Bacteria</taxon>
        <taxon>Candidatus Harrisoniibacteriota</taxon>
    </lineage>
</organism>
<evidence type="ECO:0000313" key="2">
    <source>
        <dbReference type="Proteomes" id="UP000177960"/>
    </source>
</evidence>
<dbReference type="AlphaFoldDB" id="A0A1G1ZIK2"/>
<dbReference type="STRING" id="1798404.A3B92_02740"/>
<dbReference type="Proteomes" id="UP000177960">
    <property type="component" value="Unassembled WGS sequence"/>
</dbReference>
<dbReference type="EMBL" id="MHJG01000003">
    <property type="protein sequence ID" value="OGY64423.1"/>
    <property type="molecule type" value="Genomic_DNA"/>
</dbReference>
<evidence type="ECO:0000313" key="1">
    <source>
        <dbReference type="EMBL" id="OGY64423.1"/>
    </source>
</evidence>
<accession>A0A1G1ZIK2</accession>
<protein>
    <submittedName>
        <fullName evidence="1">Uncharacterized protein</fullName>
    </submittedName>
</protein>
<gene>
    <name evidence="1" type="ORF">A3B92_02740</name>
</gene>
<proteinExistence type="predicted"/>
<sequence length="59" mass="6726">MILKRNSKNYIPIIKNFTKNSGRKNLSKLFTKKGVLDMMIKMAQKILSFGAETAILPIQ</sequence>
<reference evidence="1 2" key="1">
    <citation type="journal article" date="2016" name="Nat. Commun.">
        <title>Thousands of microbial genomes shed light on interconnected biogeochemical processes in an aquifer system.</title>
        <authorList>
            <person name="Anantharaman K."/>
            <person name="Brown C.T."/>
            <person name="Hug L.A."/>
            <person name="Sharon I."/>
            <person name="Castelle C.J."/>
            <person name="Probst A.J."/>
            <person name="Thomas B.C."/>
            <person name="Singh A."/>
            <person name="Wilkins M.J."/>
            <person name="Karaoz U."/>
            <person name="Brodie E.L."/>
            <person name="Williams K.H."/>
            <person name="Hubbard S.S."/>
            <person name="Banfield J.F."/>
        </authorList>
    </citation>
    <scope>NUCLEOTIDE SEQUENCE [LARGE SCALE GENOMIC DNA]</scope>
</reference>